<feature type="chain" id="PRO_5039168711" description="Lipoprotein" evidence="1">
    <location>
        <begin position="20"/>
        <end position="153"/>
    </location>
</feature>
<keyword evidence="1" id="KW-0732">Signal</keyword>
<evidence type="ECO:0000256" key="1">
    <source>
        <dbReference type="SAM" id="SignalP"/>
    </source>
</evidence>
<dbReference type="RefSeq" id="WP_203741114.1">
    <property type="nucleotide sequence ID" value="NZ_BAAAUC010000018.1"/>
</dbReference>
<dbReference type="AlphaFoldDB" id="A0A919IKP9"/>
<name>A0A919IKP9_9ACTN</name>
<evidence type="ECO:0000313" key="2">
    <source>
        <dbReference type="EMBL" id="GID65203.1"/>
    </source>
</evidence>
<keyword evidence="3" id="KW-1185">Reference proteome</keyword>
<sequence length="153" mass="15529">MTRSLVPALLLLAVIAGCADQTAGAPGGSTPQVSGGATTPAAAVFPLDFSRTGGFAGFDDRLHLGADGMMTVSHRGVAGQPVAADPAVISALQQVLSASKLAVASPSKGSAVCADGFRYRLVTPSWTYTADDCSGDHPEFERALDLLMPLLKG</sequence>
<proteinExistence type="predicted"/>
<dbReference type="Proteomes" id="UP000619479">
    <property type="component" value="Unassembled WGS sequence"/>
</dbReference>
<comment type="caution">
    <text evidence="2">The sequence shown here is derived from an EMBL/GenBank/DDBJ whole genome shotgun (WGS) entry which is preliminary data.</text>
</comment>
<protein>
    <recommendedName>
        <fullName evidence="4">Lipoprotein</fullName>
    </recommendedName>
</protein>
<dbReference type="EMBL" id="BOMH01000022">
    <property type="protein sequence ID" value="GID65203.1"/>
    <property type="molecule type" value="Genomic_DNA"/>
</dbReference>
<accession>A0A919IKP9</accession>
<feature type="signal peptide" evidence="1">
    <location>
        <begin position="1"/>
        <end position="19"/>
    </location>
</feature>
<organism evidence="2 3">
    <name type="scientific">Actinoplanes cyaneus</name>
    <dbReference type="NCBI Taxonomy" id="52696"/>
    <lineage>
        <taxon>Bacteria</taxon>
        <taxon>Bacillati</taxon>
        <taxon>Actinomycetota</taxon>
        <taxon>Actinomycetes</taxon>
        <taxon>Micromonosporales</taxon>
        <taxon>Micromonosporaceae</taxon>
        <taxon>Actinoplanes</taxon>
    </lineage>
</organism>
<dbReference type="PROSITE" id="PS51257">
    <property type="entry name" value="PROKAR_LIPOPROTEIN"/>
    <property type="match status" value="1"/>
</dbReference>
<evidence type="ECO:0000313" key="3">
    <source>
        <dbReference type="Proteomes" id="UP000619479"/>
    </source>
</evidence>
<reference evidence="2" key="1">
    <citation type="submission" date="2021-01" db="EMBL/GenBank/DDBJ databases">
        <title>Whole genome shotgun sequence of Actinoplanes cyaneus NBRC 14990.</title>
        <authorList>
            <person name="Komaki H."/>
            <person name="Tamura T."/>
        </authorList>
    </citation>
    <scope>NUCLEOTIDE SEQUENCE</scope>
    <source>
        <strain evidence="2">NBRC 14990</strain>
    </source>
</reference>
<gene>
    <name evidence="2" type="ORF">Acy02nite_30840</name>
</gene>
<evidence type="ECO:0008006" key="4">
    <source>
        <dbReference type="Google" id="ProtNLM"/>
    </source>
</evidence>